<gene>
    <name evidence="2" type="ORF">ACLA_063260</name>
</gene>
<dbReference type="OMA" id="WFVSFWN"/>
<evidence type="ECO:0000256" key="1">
    <source>
        <dbReference type="SAM" id="SignalP"/>
    </source>
</evidence>
<dbReference type="EMBL" id="DS027050">
    <property type="protein sequence ID" value="EAW12359.1"/>
    <property type="molecule type" value="Genomic_DNA"/>
</dbReference>
<dbReference type="InterPro" id="IPR038903">
    <property type="entry name" value="Allergen_Asp_f_4"/>
</dbReference>
<evidence type="ECO:0000313" key="2">
    <source>
        <dbReference type="EMBL" id="EAW12359.1"/>
    </source>
</evidence>
<feature type="signal peptide" evidence="1">
    <location>
        <begin position="1"/>
        <end position="18"/>
    </location>
</feature>
<protein>
    <submittedName>
        <fullName evidence="2">Allergen Asp F4, putative</fullName>
    </submittedName>
</protein>
<dbReference type="Pfam" id="PF25312">
    <property type="entry name" value="Allergen_Asp_f_4"/>
    <property type="match status" value="1"/>
</dbReference>
<dbReference type="VEuPathDB" id="FungiDB:ACLA_063260"/>
<dbReference type="Proteomes" id="UP000006701">
    <property type="component" value="Unassembled WGS sequence"/>
</dbReference>
<dbReference type="RefSeq" id="XP_001273785.1">
    <property type="nucleotide sequence ID" value="XM_001273784.1"/>
</dbReference>
<reference evidence="2 3" key="1">
    <citation type="journal article" date="2008" name="PLoS Genet.">
        <title>Genomic islands in the pathogenic filamentous fungus Aspergillus fumigatus.</title>
        <authorList>
            <person name="Fedorova N.D."/>
            <person name="Khaldi N."/>
            <person name="Joardar V.S."/>
            <person name="Maiti R."/>
            <person name="Amedeo P."/>
            <person name="Anderson M.J."/>
            <person name="Crabtree J."/>
            <person name="Silva J.C."/>
            <person name="Badger J.H."/>
            <person name="Albarraq A."/>
            <person name="Angiuoli S."/>
            <person name="Bussey H."/>
            <person name="Bowyer P."/>
            <person name="Cotty P.J."/>
            <person name="Dyer P.S."/>
            <person name="Egan A."/>
            <person name="Galens K."/>
            <person name="Fraser-Liggett C.M."/>
            <person name="Haas B.J."/>
            <person name="Inman J.M."/>
            <person name="Kent R."/>
            <person name="Lemieux S."/>
            <person name="Malavazi I."/>
            <person name="Orvis J."/>
            <person name="Roemer T."/>
            <person name="Ronning C.M."/>
            <person name="Sundaram J.P."/>
            <person name="Sutton G."/>
            <person name="Turner G."/>
            <person name="Venter J.C."/>
            <person name="White O.R."/>
            <person name="Whitty B.R."/>
            <person name="Youngman P."/>
            <person name="Wolfe K.H."/>
            <person name="Goldman G.H."/>
            <person name="Wortman J.R."/>
            <person name="Jiang B."/>
            <person name="Denning D.W."/>
            <person name="Nierman W.C."/>
        </authorList>
    </citation>
    <scope>NUCLEOTIDE SEQUENCE [LARGE SCALE GENOMIC DNA]</scope>
    <source>
        <strain evidence="3">ATCC 1007 / CBS 513.65 / DSM 816 / NCTC 3887 / NRRL 1</strain>
    </source>
</reference>
<dbReference type="OrthoDB" id="118256at2759"/>
<feature type="chain" id="PRO_5002633468" evidence="1">
    <location>
        <begin position="19"/>
        <end position="329"/>
    </location>
</feature>
<evidence type="ECO:0000313" key="3">
    <source>
        <dbReference type="Proteomes" id="UP000006701"/>
    </source>
</evidence>
<keyword evidence="1" id="KW-0732">Signal</keyword>
<dbReference type="PANTHER" id="PTHR42039">
    <property type="entry name" value="PUTATIVE (AFU_ORTHOLOGUE AFUA_3G02940)-RELATED"/>
    <property type="match status" value="1"/>
</dbReference>
<dbReference type="HOGENOM" id="CLU_043430_1_0_1"/>
<name>A1CCV2_ASPCL</name>
<proteinExistence type="predicted"/>
<dbReference type="GeneID" id="4705996"/>
<dbReference type="AlphaFoldDB" id="A1CCV2"/>
<dbReference type="GO" id="GO:0005576">
    <property type="term" value="C:extracellular region"/>
    <property type="evidence" value="ECO:0007669"/>
    <property type="project" value="InterPro"/>
</dbReference>
<dbReference type="GO" id="GO:0019863">
    <property type="term" value="F:IgE binding"/>
    <property type="evidence" value="ECO:0007669"/>
    <property type="project" value="InterPro"/>
</dbReference>
<sequence length="329" mass="35592">MKWESLLFIAIAAGSALARKHDMRDHVHIHHHQPVLKARLRARGLENVPKSPDMQPEIHMESATVHNTVSKSQRTTRAYIDSSRPLDVLPVRTRTVPRTSRVAARSTSGEQASWIMIPSNGVYRTAGFGERTRPSGSGIDYSGNVGNPWGSNIIQISEDSAWQYQYVVQIRGSSTREWTVVFWNKIGPDGKMGGWYGHSALTLTLPPGTAMYVAFDADSQGAWGAAEGRSLPTDAFGGYACTWGEFDFGNSGNGGWSGWDVSAIQAQNAKMPVQGMRICDYTGEKCSSVTTNAASVVNAYTAAEAAIDGIGGSLKPGPVRLVVELDYNG</sequence>
<dbReference type="PANTHER" id="PTHR42039:SF1">
    <property type="entry name" value="PUTATIVE (AFU_ORTHOLOGUE AFUA_3G02940)-RELATED"/>
    <property type="match status" value="1"/>
</dbReference>
<keyword evidence="3" id="KW-1185">Reference proteome</keyword>
<dbReference type="eggNOG" id="ENOG502SN6Y">
    <property type="taxonomic scope" value="Eukaryota"/>
</dbReference>
<accession>A1CCV2</accession>
<dbReference type="KEGG" id="act:ACLA_063260"/>
<organism evidence="2 3">
    <name type="scientific">Aspergillus clavatus (strain ATCC 1007 / CBS 513.65 / DSM 816 / NCTC 3887 / NRRL 1 / QM 1276 / 107)</name>
    <dbReference type="NCBI Taxonomy" id="344612"/>
    <lineage>
        <taxon>Eukaryota</taxon>
        <taxon>Fungi</taxon>
        <taxon>Dikarya</taxon>
        <taxon>Ascomycota</taxon>
        <taxon>Pezizomycotina</taxon>
        <taxon>Eurotiomycetes</taxon>
        <taxon>Eurotiomycetidae</taxon>
        <taxon>Eurotiales</taxon>
        <taxon>Aspergillaceae</taxon>
        <taxon>Aspergillus</taxon>
        <taxon>Aspergillus subgen. Fumigati</taxon>
    </lineage>
</organism>